<name>A0A2T4JD22_9RHOB</name>
<reference evidence="1 2" key="1">
    <citation type="submission" date="2018-03" db="EMBL/GenBank/DDBJ databases">
        <title>Rhodobacter veldkampii.</title>
        <authorList>
            <person name="Meyer T.E."/>
            <person name="Miller S."/>
            <person name="Lodha T."/>
            <person name="Gandham S."/>
            <person name="Chintalapati S."/>
            <person name="Chintalapati V.R."/>
        </authorList>
    </citation>
    <scope>NUCLEOTIDE SEQUENCE [LARGE SCALE GENOMIC DNA]</scope>
    <source>
        <strain evidence="1 2">DSM 11550</strain>
    </source>
</reference>
<organism evidence="1 2">
    <name type="scientific">Phaeovulum veldkampii DSM 11550</name>
    <dbReference type="NCBI Taxonomy" id="1185920"/>
    <lineage>
        <taxon>Bacteria</taxon>
        <taxon>Pseudomonadati</taxon>
        <taxon>Pseudomonadota</taxon>
        <taxon>Alphaproteobacteria</taxon>
        <taxon>Rhodobacterales</taxon>
        <taxon>Paracoccaceae</taxon>
        <taxon>Phaeovulum</taxon>
    </lineage>
</organism>
<sequence>MRIVHQLREANANISIYTWSDHFNELAAQISTDLAGTGIRAVSSVNKRNAGRAGLMLMAPTPVLDHFLPFDSQISAVRTGITATRALREWFVSHQDTVRGWAALVPDGKAI</sequence>
<evidence type="ECO:0000313" key="2">
    <source>
        <dbReference type="Proteomes" id="UP000241899"/>
    </source>
</evidence>
<dbReference type="Proteomes" id="UP000241899">
    <property type="component" value="Unassembled WGS sequence"/>
</dbReference>
<comment type="caution">
    <text evidence="1">The sequence shown here is derived from an EMBL/GenBank/DDBJ whole genome shotgun (WGS) entry which is preliminary data.</text>
</comment>
<protein>
    <submittedName>
        <fullName evidence="1">Uncharacterized protein</fullName>
    </submittedName>
</protein>
<accession>A0A2T4JD22</accession>
<evidence type="ECO:0000313" key="1">
    <source>
        <dbReference type="EMBL" id="PTE15804.1"/>
    </source>
</evidence>
<gene>
    <name evidence="1" type="ORF">C5F46_13630</name>
</gene>
<proteinExistence type="predicted"/>
<dbReference type="EMBL" id="PZKF01000041">
    <property type="protein sequence ID" value="PTE15804.1"/>
    <property type="molecule type" value="Genomic_DNA"/>
</dbReference>
<keyword evidence="2" id="KW-1185">Reference proteome</keyword>
<dbReference type="AlphaFoldDB" id="A0A2T4JD22"/>